<name>A0ABQ4T134_9HYPH</name>
<proteinExistence type="predicted"/>
<keyword evidence="2" id="KW-1185">Reference proteome</keyword>
<gene>
    <name evidence="1" type="ORF">AOPFMNJM_3200</name>
</gene>
<organism evidence="1 2">
    <name type="scientific">Methylobacterium jeotgali</name>
    <dbReference type="NCBI Taxonomy" id="381630"/>
    <lineage>
        <taxon>Bacteria</taxon>
        <taxon>Pseudomonadati</taxon>
        <taxon>Pseudomonadota</taxon>
        <taxon>Alphaproteobacteria</taxon>
        <taxon>Hyphomicrobiales</taxon>
        <taxon>Methylobacteriaceae</taxon>
        <taxon>Methylobacterium</taxon>
    </lineage>
</organism>
<reference evidence="1" key="1">
    <citation type="journal article" date="2021" name="Front. Microbiol.">
        <title>Comprehensive Comparative Genomics and Phenotyping of Methylobacterium Species.</title>
        <authorList>
            <person name="Alessa O."/>
            <person name="Ogura Y."/>
            <person name="Fujitani Y."/>
            <person name="Takami H."/>
            <person name="Hayashi T."/>
            <person name="Sahin N."/>
            <person name="Tani A."/>
        </authorList>
    </citation>
    <scope>NUCLEOTIDE SEQUENCE</scope>
    <source>
        <strain evidence="1">LMG 23639</strain>
    </source>
</reference>
<dbReference type="RefSeq" id="WP_238277253.1">
    <property type="nucleotide sequence ID" value="NZ_BPQR01000056.1"/>
</dbReference>
<sequence length="55" mass="5967">MMGLSPRQVDALTLPELAAMFDGFRRFHGAAEQPDEPDVDAFYQALAEAQANGQA</sequence>
<dbReference type="EMBL" id="BPQR01000056">
    <property type="protein sequence ID" value="GJE07868.1"/>
    <property type="molecule type" value="Genomic_DNA"/>
</dbReference>
<reference evidence="1" key="2">
    <citation type="submission" date="2021-08" db="EMBL/GenBank/DDBJ databases">
        <authorList>
            <person name="Tani A."/>
            <person name="Ola A."/>
            <person name="Ogura Y."/>
            <person name="Katsura K."/>
            <person name="Hayashi T."/>
        </authorList>
    </citation>
    <scope>NUCLEOTIDE SEQUENCE</scope>
    <source>
        <strain evidence="1">LMG 23639</strain>
    </source>
</reference>
<dbReference type="Proteomes" id="UP001055102">
    <property type="component" value="Unassembled WGS sequence"/>
</dbReference>
<protein>
    <submittedName>
        <fullName evidence="1">Uncharacterized protein</fullName>
    </submittedName>
</protein>
<accession>A0ABQ4T134</accession>
<evidence type="ECO:0000313" key="2">
    <source>
        <dbReference type="Proteomes" id="UP001055102"/>
    </source>
</evidence>
<evidence type="ECO:0000313" key="1">
    <source>
        <dbReference type="EMBL" id="GJE07868.1"/>
    </source>
</evidence>
<comment type="caution">
    <text evidence="1">The sequence shown here is derived from an EMBL/GenBank/DDBJ whole genome shotgun (WGS) entry which is preliminary data.</text>
</comment>